<protein>
    <submittedName>
        <fullName evidence="2">Uncharacterized protein</fullName>
    </submittedName>
</protein>
<comment type="caution">
    <text evidence="2">The sequence shown here is derived from an EMBL/GenBank/DDBJ whole genome shotgun (WGS) entry which is preliminary data.</text>
</comment>
<evidence type="ECO:0000256" key="1">
    <source>
        <dbReference type="SAM" id="Phobius"/>
    </source>
</evidence>
<keyword evidence="3" id="KW-1185">Reference proteome</keyword>
<organism evidence="2 3">
    <name type="scientific">Actinoplanes cyaneus</name>
    <dbReference type="NCBI Taxonomy" id="52696"/>
    <lineage>
        <taxon>Bacteria</taxon>
        <taxon>Bacillati</taxon>
        <taxon>Actinomycetota</taxon>
        <taxon>Actinomycetes</taxon>
        <taxon>Micromonosporales</taxon>
        <taxon>Micromonosporaceae</taxon>
        <taxon>Actinoplanes</taxon>
    </lineage>
</organism>
<evidence type="ECO:0000313" key="3">
    <source>
        <dbReference type="Proteomes" id="UP000619479"/>
    </source>
</evidence>
<keyword evidence="1" id="KW-1133">Transmembrane helix</keyword>
<reference evidence="2" key="1">
    <citation type="submission" date="2021-01" db="EMBL/GenBank/DDBJ databases">
        <title>Whole genome shotgun sequence of Actinoplanes cyaneus NBRC 14990.</title>
        <authorList>
            <person name="Komaki H."/>
            <person name="Tamura T."/>
        </authorList>
    </citation>
    <scope>NUCLEOTIDE SEQUENCE</scope>
    <source>
        <strain evidence="2">NBRC 14990</strain>
    </source>
</reference>
<evidence type="ECO:0000313" key="2">
    <source>
        <dbReference type="EMBL" id="GID71107.1"/>
    </source>
</evidence>
<name>A0A919M9Q6_9ACTN</name>
<gene>
    <name evidence="2" type="ORF">Acy02nite_89880</name>
</gene>
<accession>A0A919M9Q6</accession>
<proteinExistence type="predicted"/>
<dbReference type="AlphaFoldDB" id="A0A919M9Q6"/>
<dbReference type="Proteomes" id="UP000619479">
    <property type="component" value="Unassembled WGS sequence"/>
</dbReference>
<keyword evidence="1" id="KW-0472">Membrane</keyword>
<sequence length="152" mass="16035">MLGGGAGPVGLGDLVVQAAAQLTNRVQDLGQIVGDRREPVQEGFGAVVEDVDEGADVIICQMTPSDPSPEPGGDGSRTRSRLLRVLRRWVPPHPEVAAAVQVVAGVVLIAATRERGLVAGLGAGLVVLGLLEGLAVLTWQYRDRRRQPRPPR</sequence>
<keyword evidence="1" id="KW-0812">Transmembrane</keyword>
<dbReference type="EMBL" id="BOMH01000097">
    <property type="protein sequence ID" value="GID71107.1"/>
    <property type="molecule type" value="Genomic_DNA"/>
</dbReference>
<feature type="transmembrane region" description="Helical" evidence="1">
    <location>
        <begin position="117"/>
        <end position="139"/>
    </location>
</feature>